<dbReference type="Gene3D" id="2.60.40.10">
    <property type="entry name" value="Immunoglobulins"/>
    <property type="match status" value="1"/>
</dbReference>
<protein>
    <recommendedName>
        <fullName evidence="3">Fibronectin type-III domain-containing protein</fullName>
    </recommendedName>
</protein>
<keyword evidence="2" id="KW-1185">Reference proteome</keyword>
<evidence type="ECO:0000313" key="1">
    <source>
        <dbReference type="EMBL" id="MET6991237.1"/>
    </source>
</evidence>
<proteinExistence type="predicted"/>
<sequence>MKHLTLVMMLLLLFGCGGKDAPKAPESSLLIFPLKDSECTTGVSLSGATSEVEFQWQTSDFTESYQIRLTNLVTNVSQNMSTTATSIKLPLEKGAPYSWFITSKNTNVTETATSEIWRFYNAGFQTSYAPFPAEIIAPKSGVSVLRSVNNEVELDWSGADVDNDIIGYEVYFSTNNPPETLVFSPLPNDTDVNVTVVANTVYYWSIKTIDSEGNTSDSGVYQFKSL</sequence>
<gene>
    <name evidence="1" type="ORF">ABXZ36_11325</name>
</gene>
<evidence type="ECO:0000313" key="2">
    <source>
        <dbReference type="Proteomes" id="UP001549799"/>
    </source>
</evidence>
<dbReference type="EMBL" id="JBEXAE010000005">
    <property type="protein sequence ID" value="MET6991237.1"/>
    <property type="molecule type" value="Genomic_DNA"/>
</dbReference>
<dbReference type="PROSITE" id="PS51257">
    <property type="entry name" value="PROKAR_LIPOPROTEIN"/>
    <property type="match status" value="1"/>
</dbReference>
<dbReference type="InterPro" id="IPR036116">
    <property type="entry name" value="FN3_sf"/>
</dbReference>
<dbReference type="Proteomes" id="UP001549799">
    <property type="component" value="Unassembled WGS sequence"/>
</dbReference>
<reference evidence="1 2" key="1">
    <citation type="submission" date="2024-07" db="EMBL/GenBank/DDBJ databases">
        <title>The genome sequence of type strain Sediminicola arcticus GDMCC 1.2805.</title>
        <authorList>
            <person name="Liu Y."/>
        </authorList>
    </citation>
    <scope>NUCLEOTIDE SEQUENCE [LARGE SCALE GENOMIC DNA]</scope>
    <source>
        <strain evidence="1 2">GDMCC 1.2805</strain>
    </source>
</reference>
<evidence type="ECO:0008006" key="3">
    <source>
        <dbReference type="Google" id="ProtNLM"/>
    </source>
</evidence>
<accession>A0ABV2SVS8</accession>
<dbReference type="SUPFAM" id="SSF49265">
    <property type="entry name" value="Fibronectin type III"/>
    <property type="match status" value="1"/>
</dbReference>
<comment type="caution">
    <text evidence="1">The sequence shown here is derived from an EMBL/GenBank/DDBJ whole genome shotgun (WGS) entry which is preliminary data.</text>
</comment>
<dbReference type="RefSeq" id="WP_354615719.1">
    <property type="nucleotide sequence ID" value="NZ_JBEXAE010000005.1"/>
</dbReference>
<dbReference type="InterPro" id="IPR013783">
    <property type="entry name" value="Ig-like_fold"/>
</dbReference>
<name>A0ABV2SVS8_9FLAO</name>
<organism evidence="1 2">
    <name type="scientific">Sediminicola arcticus</name>
    <dbReference type="NCBI Taxonomy" id="1574308"/>
    <lineage>
        <taxon>Bacteria</taxon>
        <taxon>Pseudomonadati</taxon>
        <taxon>Bacteroidota</taxon>
        <taxon>Flavobacteriia</taxon>
        <taxon>Flavobacteriales</taxon>
        <taxon>Flavobacteriaceae</taxon>
        <taxon>Sediminicola</taxon>
    </lineage>
</organism>